<dbReference type="NCBIfam" id="TIGR01509">
    <property type="entry name" value="HAD-SF-IA-v3"/>
    <property type="match status" value="1"/>
</dbReference>
<sequence>MTKYQLAVFDWEGTLADTLGQILIILATEAKRLDMGAIDEYSARQSLQFGLVVAIKKLFPDAAREKQALLLEATQKALALRTTDAYLMPGAAELLARMKKAGMDLAIATNKGHSSLQRALKGSGLQSFFSITRSAGQAPAKPCPQMLEEIMACLGVMPRETIMIGDSASDMEMAQKAGVDAVGVDFYDQSDQNKELREAGALHVFNSYEQLADFLQV</sequence>
<dbReference type="SFLD" id="SFLDS00003">
    <property type="entry name" value="Haloacid_Dehalogenase"/>
    <property type="match status" value="1"/>
</dbReference>
<dbReference type="SFLD" id="SFLDG01129">
    <property type="entry name" value="C1.5:_HAD__Beta-PGM__Phosphata"/>
    <property type="match status" value="1"/>
</dbReference>
<dbReference type="InterPro" id="IPR023214">
    <property type="entry name" value="HAD_sf"/>
</dbReference>
<proteinExistence type="predicted"/>
<dbReference type="PANTHER" id="PTHR43434:SF24">
    <property type="entry name" value="HYDROLASE-RELATED"/>
    <property type="match status" value="1"/>
</dbReference>
<dbReference type="InterPro" id="IPR036412">
    <property type="entry name" value="HAD-like_sf"/>
</dbReference>
<dbReference type="RefSeq" id="WP_058528524.1">
    <property type="nucleotide sequence ID" value="NZ_CAAAHZ010000001.1"/>
</dbReference>
<dbReference type="NCBIfam" id="TIGR01549">
    <property type="entry name" value="HAD-SF-IA-v1"/>
    <property type="match status" value="1"/>
</dbReference>
<dbReference type="GO" id="GO:0005829">
    <property type="term" value="C:cytosol"/>
    <property type="evidence" value="ECO:0007669"/>
    <property type="project" value="TreeGrafter"/>
</dbReference>
<dbReference type="Gene3D" id="3.40.50.1000">
    <property type="entry name" value="HAD superfamily/HAD-like"/>
    <property type="match status" value="1"/>
</dbReference>
<reference evidence="1 2" key="1">
    <citation type="submission" date="2015-11" db="EMBL/GenBank/DDBJ databases">
        <title>Genomic analysis of 38 Legionella species identifies large and diverse effector repertoires.</title>
        <authorList>
            <person name="Burstein D."/>
            <person name="Amaro F."/>
            <person name="Zusman T."/>
            <person name="Lifshitz Z."/>
            <person name="Cohen O."/>
            <person name="Gilbert J.A."/>
            <person name="Pupko T."/>
            <person name="Shuman H.A."/>
            <person name="Segal G."/>
        </authorList>
    </citation>
    <scope>NUCLEOTIDE SEQUENCE [LARGE SCALE GENOMIC DNA]</scope>
    <source>
        <strain evidence="1 2">ATCC 49505</strain>
    </source>
</reference>
<dbReference type="SUPFAM" id="SSF56784">
    <property type="entry name" value="HAD-like"/>
    <property type="match status" value="1"/>
</dbReference>
<protein>
    <submittedName>
        <fullName evidence="1">Hydrolase</fullName>
    </submittedName>
</protein>
<dbReference type="Pfam" id="PF13419">
    <property type="entry name" value="HAD_2"/>
    <property type="match status" value="1"/>
</dbReference>
<dbReference type="OrthoDB" id="9782449at2"/>
<name>A0A0W0VR82_9GAMM</name>
<dbReference type="STRING" id="45068.Llon_0515"/>
<dbReference type="InterPro" id="IPR041492">
    <property type="entry name" value="HAD_2"/>
</dbReference>
<keyword evidence="1" id="KW-0378">Hydrolase</keyword>
<dbReference type="Proteomes" id="UP000054997">
    <property type="component" value="Unassembled WGS sequence"/>
</dbReference>
<dbReference type="PATRIC" id="fig|45068.5.peg.558"/>
<dbReference type="GO" id="GO:0006281">
    <property type="term" value="P:DNA repair"/>
    <property type="evidence" value="ECO:0007669"/>
    <property type="project" value="TreeGrafter"/>
</dbReference>
<dbReference type="PANTHER" id="PTHR43434">
    <property type="entry name" value="PHOSPHOGLYCOLATE PHOSPHATASE"/>
    <property type="match status" value="1"/>
</dbReference>
<comment type="caution">
    <text evidence="1">The sequence shown here is derived from an EMBL/GenBank/DDBJ whole genome shotgun (WGS) entry which is preliminary data.</text>
</comment>
<evidence type="ECO:0000313" key="2">
    <source>
        <dbReference type="Proteomes" id="UP000054997"/>
    </source>
</evidence>
<organism evidence="1 2">
    <name type="scientific">Legionella londiniensis</name>
    <dbReference type="NCBI Taxonomy" id="45068"/>
    <lineage>
        <taxon>Bacteria</taxon>
        <taxon>Pseudomonadati</taxon>
        <taxon>Pseudomonadota</taxon>
        <taxon>Gammaproteobacteria</taxon>
        <taxon>Legionellales</taxon>
        <taxon>Legionellaceae</taxon>
        <taxon>Legionella</taxon>
    </lineage>
</organism>
<dbReference type="GO" id="GO:0008967">
    <property type="term" value="F:phosphoglycolate phosphatase activity"/>
    <property type="evidence" value="ECO:0007669"/>
    <property type="project" value="TreeGrafter"/>
</dbReference>
<dbReference type="InterPro" id="IPR050155">
    <property type="entry name" value="HAD-like_hydrolase_sf"/>
</dbReference>
<dbReference type="AlphaFoldDB" id="A0A0W0VR82"/>
<keyword evidence="2" id="KW-1185">Reference proteome</keyword>
<accession>A0A0W0VR82</accession>
<dbReference type="InterPro" id="IPR023198">
    <property type="entry name" value="PGP-like_dom2"/>
</dbReference>
<evidence type="ECO:0000313" key="1">
    <source>
        <dbReference type="EMBL" id="KTD22641.1"/>
    </source>
</evidence>
<gene>
    <name evidence="1" type="ORF">Llon_0515</name>
</gene>
<dbReference type="InterPro" id="IPR006439">
    <property type="entry name" value="HAD-SF_hydro_IA"/>
</dbReference>
<dbReference type="EMBL" id="LNYK01000007">
    <property type="protein sequence ID" value="KTD22641.1"/>
    <property type="molecule type" value="Genomic_DNA"/>
</dbReference>
<dbReference type="Gene3D" id="1.10.150.240">
    <property type="entry name" value="Putative phosphatase, domain 2"/>
    <property type="match status" value="1"/>
</dbReference>